<comment type="caution">
    <text evidence="2">The sequence shown here is derived from an EMBL/GenBank/DDBJ whole genome shotgun (WGS) entry which is preliminary data.</text>
</comment>
<keyword evidence="1" id="KW-0472">Membrane</keyword>
<evidence type="ECO:0000313" key="2">
    <source>
        <dbReference type="EMBL" id="MCT8973574.1"/>
    </source>
</evidence>
<sequence length="66" mass="6970">MVILSKAKPGITPDISVLSTIVFVTGAGVAGTIVTNRVQARRLAENEKAFAGKWVSHAGSSTWNCR</sequence>
<gene>
    <name evidence="2" type="ORF">MUB46_17060</name>
</gene>
<protein>
    <submittedName>
        <fullName evidence="2">Uncharacterized protein</fullName>
    </submittedName>
</protein>
<organism evidence="2 3">
    <name type="scientific">Microbaculum marinisediminis</name>
    <dbReference type="NCBI Taxonomy" id="2931392"/>
    <lineage>
        <taxon>Bacteria</taxon>
        <taxon>Pseudomonadati</taxon>
        <taxon>Pseudomonadota</taxon>
        <taxon>Alphaproteobacteria</taxon>
        <taxon>Hyphomicrobiales</taxon>
        <taxon>Tepidamorphaceae</taxon>
        <taxon>Microbaculum</taxon>
    </lineage>
</organism>
<name>A0AAW5R384_9HYPH</name>
<dbReference type="Proteomes" id="UP001320898">
    <property type="component" value="Unassembled WGS sequence"/>
</dbReference>
<feature type="transmembrane region" description="Helical" evidence="1">
    <location>
        <begin position="15"/>
        <end position="34"/>
    </location>
</feature>
<keyword evidence="1" id="KW-1133">Transmembrane helix</keyword>
<accession>A0AAW5R384</accession>
<keyword evidence="3" id="KW-1185">Reference proteome</keyword>
<evidence type="ECO:0000313" key="3">
    <source>
        <dbReference type="Proteomes" id="UP001320898"/>
    </source>
</evidence>
<dbReference type="AlphaFoldDB" id="A0AAW5R384"/>
<proteinExistence type="predicted"/>
<evidence type="ECO:0000256" key="1">
    <source>
        <dbReference type="SAM" id="Phobius"/>
    </source>
</evidence>
<keyword evidence="1" id="KW-0812">Transmembrane</keyword>
<reference evidence="2 3" key="1">
    <citation type="submission" date="2022-04" db="EMBL/GenBank/DDBJ databases">
        <authorList>
            <person name="Ye Y.-Q."/>
            <person name="Du Z.-J."/>
        </authorList>
    </citation>
    <scope>NUCLEOTIDE SEQUENCE [LARGE SCALE GENOMIC DNA]</scope>
    <source>
        <strain evidence="2 3">A6E488</strain>
    </source>
</reference>
<dbReference type="EMBL" id="JALIDZ010000008">
    <property type="protein sequence ID" value="MCT8973574.1"/>
    <property type="molecule type" value="Genomic_DNA"/>
</dbReference>
<dbReference type="RefSeq" id="WP_261617159.1">
    <property type="nucleotide sequence ID" value="NZ_JALIDZ010000008.1"/>
</dbReference>